<evidence type="ECO:0000313" key="3">
    <source>
        <dbReference type="Proteomes" id="UP000076842"/>
    </source>
</evidence>
<dbReference type="Proteomes" id="UP000076842">
    <property type="component" value="Unassembled WGS sequence"/>
</dbReference>
<protein>
    <submittedName>
        <fullName evidence="2">Uncharacterized protein</fullName>
    </submittedName>
</protein>
<dbReference type="AlphaFoldDB" id="A0A165DUT5"/>
<keyword evidence="3" id="KW-1185">Reference proteome</keyword>
<sequence length="292" mass="32800">MSDIYPYLLQDVLEETASLTFKASDLDLVPLEPSVVPSAVMSSRYPYAELSFFAIHDGRYSLVGQQWVLLKWFLSKYNAKLLAANDKCRSRMALGWLADIRAIPAAYLDLDRLVTDAKEERDEIRASVSAMRQKINDDLDWVRTKRNQRITKDYRSGIPQFNALTTAVTHALLNDLSANIELIRGVVDRPQPNLAALNGMQVNVLGQTADGRSRDAQAKIRNYLKIKHECFIIKRKLDVLKWNGKLLGDEIALWSHATSGLLTACGSLHFSDSSDSSSQSTDTTEEEANDDY</sequence>
<name>A0A165DUT5_9BASI</name>
<accession>A0A165DUT5</accession>
<feature type="compositionally biased region" description="Acidic residues" evidence="1">
    <location>
        <begin position="283"/>
        <end position="292"/>
    </location>
</feature>
<dbReference type="EMBL" id="KV424033">
    <property type="protein sequence ID" value="KZT53585.1"/>
    <property type="molecule type" value="Genomic_DNA"/>
</dbReference>
<gene>
    <name evidence="2" type="ORF">CALCODRAFT_486200</name>
</gene>
<evidence type="ECO:0000256" key="1">
    <source>
        <dbReference type="SAM" id="MobiDB-lite"/>
    </source>
</evidence>
<dbReference type="InParanoid" id="A0A165DUT5"/>
<organism evidence="2 3">
    <name type="scientific">Calocera cornea HHB12733</name>
    <dbReference type="NCBI Taxonomy" id="1353952"/>
    <lineage>
        <taxon>Eukaryota</taxon>
        <taxon>Fungi</taxon>
        <taxon>Dikarya</taxon>
        <taxon>Basidiomycota</taxon>
        <taxon>Agaricomycotina</taxon>
        <taxon>Dacrymycetes</taxon>
        <taxon>Dacrymycetales</taxon>
        <taxon>Dacrymycetaceae</taxon>
        <taxon>Calocera</taxon>
    </lineage>
</organism>
<proteinExistence type="predicted"/>
<feature type="compositionally biased region" description="Low complexity" evidence="1">
    <location>
        <begin position="271"/>
        <end position="282"/>
    </location>
</feature>
<evidence type="ECO:0000313" key="2">
    <source>
        <dbReference type="EMBL" id="KZT53585.1"/>
    </source>
</evidence>
<reference evidence="2 3" key="1">
    <citation type="journal article" date="2016" name="Mol. Biol. Evol.">
        <title>Comparative Genomics of Early-Diverging Mushroom-Forming Fungi Provides Insights into the Origins of Lignocellulose Decay Capabilities.</title>
        <authorList>
            <person name="Nagy L.G."/>
            <person name="Riley R."/>
            <person name="Tritt A."/>
            <person name="Adam C."/>
            <person name="Daum C."/>
            <person name="Floudas D."/>
            <person name="Sun H."/>
            <person name="Yadav J.S."/>
            <person name="Pangilinan J."/>
            <person name="Larsson K.H."/>
            <person name="Matsuura K."/>
            <person name="Barry K."/>
            <person name="Labutti K."/>
            <person name="Kuo R."/>
            <person name="Ohm R.A."/>
            <person name="Bhattacharya S.S."/>
            <person name="Shirouzu T."/>
            <person name="Yoshinaga Y."/>
            <person name="Martin F.M."/>
            <person name="Grigoriev I.V."/>
            <person name="Hibbett D.S."/>
        </authorList>
    </citation>
    <scope>NUCLEOTIDE SEQUENCE [LARGE SCALE GENOMIC DNA]</scope>
    <source>
        <strain evidence="2 3">HHB12733</strain>
    </source>
</reference>
<feature type="region of interest" description="Disordered" evidence="1">
    <location>
        <begin position="271"/>
        <end position="292"/>
    </location>
</feature>